<dbReference type="Proteomes" id="UP000694411">
    <property type="component" value="Chromosome 4"/>
</dbReference>
<reference evidence="4" key="3">
    <citation type="submission" date="2025-09" db="UniProtKB">
        <authorList>
            <consortium name="Ensembl"/>
        </authorList>
    </citation>
    <scope>IDENTIFICATION</scope>
</reference>
<dbReference type="InterPro" id="IPR011162">
    <property type="entry name" value="MHC_I/II-like_Ag-recog"/>
</dbReference>
<reference evidence="4" key="2">
    <citation type="submission" date="2025-08" db="UniProtKB">
        <authorList>
            <consortium name="Ensembl"/>
        </authorList>
    </citation>
    <scope>IDENTIFICATION</scope>
</reference>
<keyword evidence="2" id="KW-0325">Glycoprotein</keyword>
<proteinExistence type="predicted"/>
<accession>A0A8D2EC21</accession>
<name>A0A8D2EC21_THEGE</name>
<dbReference type="SUPFAM" id="SSF54452">
    <property type="entry name" value="MHC antigen-recognition domain"/>
    <property type="match status" value="1"/>
</dbReference>
<dbReference type="AlphaFoldDB" id="A0A8D2EC21"/>
<dbReference type="InterPro" id="IPR037055">
    <property type="entry name" value="MHC_I-like_Ag-recog_sf"/>
</dbReference>
<evidence type="ECO:0008006" key="6">
    <source>
        <dbReference type="Google" id="ProtNLM"/>
    </source>
</evidence>
<feature type="compositionally biased region" description="Basic and acidic residues" evidence="3">
    <location>
        <begin position="294"/>
        <end position="306"/>
    </location>
</feature>
<evidence type="ECO:0000256" key="3">
    <source>
        <dbReference type="SAM" id="MobiDB-lite"/>
    </source>
</evidence>
<dbReference type="Gene3D" id="3.30.500.10">
    <property type="entry name" value="MHC class I-like antigen recognition-like"/>
    <property type="match status" value="1"/>
</dbReference>
<reference evidence="4" key="1">
    <citation type="submission" date="2018-05" db="EMBL/GenBank/DDBJ databases">
        <title>Whole genome of Theropithecus gelada.</title>
        <authorList>
            <person name="Chiou K.L."/>
            <person name="Snyder-Mackler N."/>
        </authorList>
    </citation>
    <scope>NUCLEOTIDE SEQUENCE [LARGE SCALE GENOMIC DNA]</scope>
</reference>
<evidence type="ECO:0000313" key="4">
    <source>
        <dbReference type="Ensembl" id="ENSTGEP00000006201.1"/>
    </source>
</evidence>
<keyword evidence="5" id="KW-1185">Reference proteome</keyword>
<evidence type="ECO:0000256" key="2">
    <source>
        <dbReference type="ARBA" id="ARBA00023180"/>
    </source>
</evidence>
<feature type="region of interest" description="Disordered" evidence="3">
    <location>
        <begin position="287"/>
        <end position="308"/>
    </location>
</feature>
<keyword evidence="1" id="KW-0732">Signal</keyword>
<sequence length="341" mass="37357">TPVGSQFLDLSKIFPYHIVGPHSLHYNLTVLSRDGSVQPGFLAEGHLDGQPFLLFNRQRAVLGAETWDTETEDLTENGQDLRRALAYIKGQKGGESRQRARVMGEAFSRRAGGRKQGPLFLSLNLETQEWTVSQSSRAQTSAMNIAYLEGRCYAGRDTLLPCMGRLRAETTVHLQSCMGVRRTGLGRGFPLHYSTRVTPTSSSIRETLPVLWMQKKTISGAAGPGQKRGQLLEMGRSLAGAVGTPHTFCTDRHVGDKASGTGDESWGIWEGNGSHVAIYTPVRKKFTHSNPKNRLGDPENSERETFNDSFARSGVWSAGTPGTVSKNNLFPSVQVPPPIPH</sequence>
<evidence type="ECO:0000313" key="5">
    <source>
        <dbReference type="Proteomes" id="UP000694411"/>
    </source>
</evidence>
<organism evidence="4 5">
    <name type="scientific">Theropithecus gelada</name>
    <name type="common">Gelada baboon</name>
    <dbReference type="NCBI Taxonomy" id="9565"/>
    <lineage>
        <taxon>Eukaryota</taxon>
        <taxon>Metazoa</taxon>
        <taxon>Chordata</taxon>
        <taxon>Craniata</taxon>
        <taxon>Vertebrata</taxon>
        <taxon>Euteleostomi</taxon>
        <taxon>Mammalia</taxon>
        <taxon>Eutheria</taxon>
        <taxon>Euarchontoglires</taxon>
        <taxon>Primates</taxon>
        <taxon>Haplorrhini</taxon>
        <taxon>Catarrhini</taxon>
        <taxon>Cercopithecidae</taxon>
        <taxon>Cercopithecinae</taxon>
        <taxon>Theropithecus</taxon>
    </lineage>
</organism>
<evidence type="ECO:0000256" key="1">
    <source>
        <dbReference type="ARBA" id="ARBA00022729"/>
    </source>
</evidence>
<dbReference type="Ensembl" id="ENSTGET00000007478.1">
    <property type="protein sequence ID" value="ENSTGEP00000006201.1"/>
    <property type="gene ID" value="ENSTGEG00000005078.1"/>
</dbReference>
<protein>
    <recommendedName>
        <fullName evidence="6">MHC class I-like antigen recognition-like domain-containing protein</fullName>
    </recommendedName>
</protein>